<proteinExistence type="inferred from homology"/>
<dbReference type="PIRSF" id="PIRSF006232">
    <property type="entry name" value="Pirin"/>
    <property type="match status" value="1"/>
</dbReference>
<dbReference type="Pfam" id="PF17954">
    <property type="entry name" value="Pirin_C_2"/>
    <property type="match status" value="1"/>
</dbReference>
<feature type="domain" description="Quercetin 2,3-dioxygenase C-terminal cupin" evidence="5">
    <location>
        <begin position="148"/>
        <end position="236"/>
    </location>
</feature>
<evidence type="ECO:0000256" key="2">
    <source>
        <dbReference type="PIRSR" id="PIRSR006232-1"/>
    </source>
</evidence>
<evidence type="ECO:0000313" key="6">
    <source>
        <dbReference type="EMBL" id="SDL62212.1"/>
    </source>
</evidence>
<evidence type="ECO:0008006" key="8">
    <source>
        <dbReference type="Google" id="ProtNLM"/>
    </source>
</evidence>
<dbReference type="CDD" id="cd02910">
    <property type="entry name" value="cupin_Yhhw_N"/>
    <property type="match status" value="1"/>
</dbReference>
<dbReference type="InterPro" id="IPR011051">
    <property type="entry name" value="RmlC_Cupin_sf"/>
</dbReference>
<evidence type="ECO:0000259" key="4">
    <source>
        <dbReference type="Pfam" id="PF02678"/>
    </source>
</evidence>
<gene>
    <name evidence="6" type="ORF">SAMN05421823_10772</name>
</gene>
<dbReference type="RefSeq" id="WP_089684333.1">
    <property type="nucleotide sequence ID" value="NZ_FNFO01000007.1"/>
</dbReference>
<comment type="similarity">
    <text evidence="1 3">Belongs to the pirin family.</text>
</comment>
<feature type="binding site" evidence="2">
    <location>
        <position position="102"/>
    </location>
    <ligand>
        <name>Fe cation</name>
        <dbReference type="ChEBI" id="CHEBI:24875"/>
    </ligand>
</feature>
<reference evidence="6 7" key="1">
    <citation type="submission" date="2016-10" db="EMBL/GenBank/DDBJ databases">
        <authorList>
            <person name="de Groot N.N."/>
        </authorList>
    </citation>
    <scope>NUCLEOTIDE SEQUENCE [LARGE SCALE GENOMIC DNA]</scope>
    <source>
        <strain evidence="6 7">DSM 25186</strain>
    </source>
</reference>
<evidence type="ECO:0000256" key="3">
    <source>
        <dbReference type="RuleBase" id="RU003457"/>
    </source>
</evidence>
<dbReference type="Pfam" id="PF02678">
    <property type="entry name" value="Pirin"/>
    <property type="match status" value="1"/>
</dbReference>
<dbReference type="InterPro" id="IPR014710">
    <property type="entry name" value="RmlC-like_jellyroll"/>
</dbReference>
<dbReference type="EMBL" id="FNFO01000007">
    <property type="protein sequence ID" value="SDL62212.1"/>
    <property type="molecule type" value="Genomic_DNA"/>
</dbReference>
<name>A0A1G9LJT3_9BACT</name>
<feature type="domain" description="Pirin N-terminal" evidence="4">
    <location>
        <begin position="13"/>
        <end position="120"/>
    </location>
</feature>
<evidence type="ECO:0000256" key="1">
    <source>
        <dbReference type="ARBA" id="ARBA00008416"/>
    </source>
</evidence>
<comment type="cofactor">
    <cofactor evidence="2">
        <name>Fe cation</name>
        <dbReference type="ChEBI" id="CHEBI:24875"/>
    </cofactor>
    <text evidence="2">Binds 1 Fe cation per subunit.</text>
</comment>
<feature type="binding site" evidence="2">
    <location>
        <position position="104"/>
    </location>
    <ligand>
        <name>Fe cation</name>
        <dbReference type="ChEBI" id="CHEBI:24875"/>
    </ligand>
</feature>
<dbReference type="AlphaFoldDB" id="A0A1G9LJT3"/>
<dbReference type="GO" id="GO:0046872">
    <property type="term" value="F:metal ion binding"/>
    <property type="evidence" value="ECO:0007669"/>
    <property type="project" value="UniProtKB-KW"/>
</dbReference>
<dbReference type="Gene3D" id="2.60.120.10">
    <property type="entry name" value="Jelly Rolls"/>
    <property type="match status" value="2"/>
</dbReference>
<evidence type="ECO:0000259" key="5">
    <source>
        <dbReference type="Pfam" id="PF17954"/>
    </source>
</evidence>
<keyword evidence="2" id="KW-0479">Metal-binding</keyword>
<dbReference type="OrthoDB" id="321327at2"/>
<dbReference type="Proteomes" id="UP000198510">
    <property type="component" value="Unassembled WGS sequence"/>
</dbReference>
<organism evidence="6 7">
    <name type="scientific">Catalinimonas alkaloidigena</name>
    <dbReference type="NCBI Taxonomy" id="1075417"/>
    <lineage>
        <taxon>Bacteria</taxon>
        <taxon>Pseudomonadati</taxon>
        <taxon>Bacteroidota</taxon>
        <taxon>Cytophagia</taxon>
        <taxon>Cytophagales</taxon>
        <taxon>Catalimonadaceae</taxon>
        <taxon>Catalinimonas</taxon>
    </lineage>
</organism>
<sequence>MKIQVFPADTRGSFRYGWLEANYSFSFNRWYDPSRMNFGLLRVLNDDRVAPGGGFGTHPHDNMEIITIPLAGALEHRDSTGTHGIIKAGDVQVMSAGTGITHSEMNASQQEEVRLLQIWIFPEKDNVAPRYDQKSFPRETRQNQLLTIVSPDETDDALRIHQEAWLTLGALKAGATVEYKTHRPGHGLYAFLIDGSVQVANGQAYTLQRRDAAGITDTEQLTITAAQDSELLLIEVPMH</sequence>
<keyword evidence="2" id="KW-0408">Iron</keyword>
<dbReference type="PANTHER" id="PTHR43212:SF3">
    <property type="entry name" value="QUERCETIN 2,3-DIOXYGENASE"/>
    <property type="match status" value="1"/>
</dbReference>
<protein>
    <recommendedName>
        <fullName evidence="8">Pirin family protein</fullName>
    </recommendedName>
</protein>
<dbReference type="InterPro" id="IPR003829">
    <property type="entry name" value="Pirin_N_dom"/>
</dbReference>
<dbReference type="STRING" id="1075417.SAMN05421823_10772"/>
<dbReference type="InterPro" id="IPR041602">
    <property type="entry name" value="Quercetinase_C"/>
</dbReference>
<accession>A0A1G9LJT3</accession>
<keyword evidence="7" id="KW-1185">Reference proteome</keyword>
<feature type="binding site" evidence="2">
    <location>
        <position position="60"/>
    </location>
    <ligand>
        <name>Fe cation</name>
        <dbReference type="ChEBI" id="CHEBI:24875"/>
    </ligand>
</feature>
<dbReference type="PANTHER" id="PTHR43212">
    <property type="entry name" value="QUERCETIN 2,3-DIOXYGENASE"/>
    <property type="match status" value="1"/>
</dbReference>
<dbReference type="InterPro" id="IPR012093">
    <property type="entry name" value="Pirin"/>
</dbReference>
<dbReference type="SUPFAM" id="SSF51182">
    <property type="entry name" value="RmlC-like cupins"/>
    <property type="match status" value="1"/>
</dbReference>
<feature type="binding site" evidence="2">
    <location>
        <position position="58"/>
    </location>
    <ligand>
        <name>Fe cation</name>
        <dbReference type="ChEBI" id="CHEBI:24875"/>
    </ligand>
</feature>
<evidence type="ECO:0000313" key="7">
    <source>
        <dbReference type="Proteomes" id="UP000198510"/>
    </source>
</evidence>